<feature type="compositionally biased region" description="Basic and acidic residues" evidence="1">
    <location>
        <begin position="8"/>
        <end position="29"/>
    </location>
</feature>
<gene>
    <name evidence="3" type="ORF">B1B_07657</name>
    <name evidence="2" type="ORF">B2A_15905</name>
</gene>
<evidence type="ECO:0000256" key="1">
    <source>
        <dbReference type="SAM" id="MobiDB-lite"/>
    </source>
</evidence>
<dbReference type="EMBL" id="AUZZ01011560">
    <property type="protein sequence ID" value="EQD25873.1"/>
    <property type="molecule type" value="Genomic_DNA"/>
</dbReference>
<evidence type="ECO:0000313" key="3">
    <source>
        <dbReference type="EMBL" id="EQD61397.1"/>
    </source>
</evidence>
<comment type="caution">
    <text evidence="3">The sequence shown here is derived from an EMBL/GenBank/DDBJ whole genome shotgun (WGS) entry which is preliminary data.</text>
</comment>
<protein>
    <submittedName>
        <fullName evidence="3">Uncharacterized protein</fullName>
    </submittedName>
</protein>
<dbReference type="EMBL" id="AUZY01004882">
    <property type="protein sequence ID" value="EQD61397.1"/>
    <property type="molecule type" value="Genomic_DNA"/>
</dbReference>
<evidence type="ECO:0000313" key="2">
    <source>
        <dbReference type="EMBL" id="EQD25873.1"/>
    </source>
</evidence>
<feature type="region of interest" description="Disordered" evidence="1">
    <location>
        <begin position="1"/>
        <end position="29"/>
    </location>
</feature>
<proteinExistence type="predicted"/>
<reference evidence="3" key="1">
    <citation type="submission" date="2013-08" db="EMBL/GenBank/DDBJ databases">
        <authorList>
            <person name="Mendez C."/>
            <person name="Richter M."/>
            <person name="Ferrer M."/>
            <person name="Sanchez J."/>
        </authorList>
    </citation>
    <scope>NUCLEOTIDE SEQUENCE</scope>
</reference>
<accession>T1AV54</accession>
<organism evidence="3">
    <name type="scientific">mine drainage metagenome</name>
    <dbReference type="NCBI Taxonomy" id="410659"/>
    <lineage>
        <taxon>unclassified sequences</taxon>
        <taxon>metagenomes</taxon>
        <taxon>ecological metagenomes</taxon>
    </lineage>
</organism>
<dbReference type="AlphaFoldDB" id="T1AV54"/>
<name>T1AV54_9ZZZZ</name>
<reference evidence="3" key="2">
    <citation type="journal article" date="2014" name="ISME J.">
        <title>Microbial stratification in low pH oxic and suboxic macroscopic growths along an acid mine drainage.</title>
        <authorList>
            <person name="Mendez-Garcia C."/>
            <person name="Mesa V."/>
            <person name="Sprenger R.R."/>
            <person name="Richter M."/>
            <person name="Diez M.S."/>
            <person name="Solano J."/>
            <person name="Bargiela R."/>
            <person name="Golyshina O.V."/>
            <person name="Manteca A."/>
            <person name="Ramos J.L."/>
            <person name="Gallego J.R."/>
            <person name="Llorente I."/>
            <person name="Martins Dos Santos V.A."/>
            <person name="Jensen O.N."/>
            <person name="Pelaez A.I."/>
            <person name="Sanchez J."/>
            <person name="Ferrer M."/>
        </authorList>
    </citation>
    <scope>NUCLEOTIDE SEQUENCE</scope>
</reference>
<sequence>MSKHHLPRGLDDRARDQNSPKAGEIREKRGDTLVRTLHRDYGQGFAPGVRGDMRLDTLRERTGLSLHQLVKKGPGLKR</sequence>